<dbReference type="PANTHER" id="PTHR43156:SF2">
    <property type="entry name" value="STAGE II SPORULATION PROTEIN E"/>
    <property type="match status" value="1"/>
</dbReference>
<gene>
    <name evidence="4" type="ORF">FHP29_10720</name>
</gene>
<evidence type="ECO:0000313" key="5">
    <source>
        <dbReference type="Proteomes" id="UP000313231"/>
    </source>
</evidence>
<dbReference type="OrthoDB" id="4935951at2"/>
<feature type="transmembrane region" description="Helical" evidence="2">
    <location>
        <begin position="33"/>
        <end position="51"/>
    </location>
</feature>
<comment type="caution">
    <text evidence="4">The sequence shown here is derived from an EMBL/GenBank/DDBJ whole genome shotgun (WGS) entry which is preliminary data.</text>
</comment>
<keyword evidence="1" id="KW-0378">Hydrolase</keyword>
<evidence type="ECO:0000313" key="4">
    <source>
        <dbReference type="EMBL" id="TNM40510.1"/>
    </source>
</evidence>
<dbReference type="AlphaFoldDB" id="A0A5C4VXA8"/>
<evidence type="ECO:0000259" key="3">
    <source>
        <dbReference type="SMART" id="SM00331"/>
    </source>
</evidence>
<feature type="transmembrane region" description="Helical" evidence="2">
    <location>
        <begin position="98"/>
        <end position="121"/>
    </location>
</feature>
<feature type="domain" description="PPM-type phosphatase" evidence="3">
    <location>
        <begin position="154"/>
        <end position="366"/>
    </location>
</feature>
<dbReference type="SMART" id="SM00331">
    <property type="entry name" value="PP2C_SIG"/>
    <property type="match status" value="1"/>
</dbReference>
<keyword evidence="2" id="KW-0812">Transmembrane</keyword>
<keyword evidence="5" id="KW-1185">Reference proteome</keyword>
<evidence type="ECO:0000256" key="1">
    <source>
        <dbReference type="ARBA" id="ARBA00022801"/>
    </source>
</evidence>
<dbReference type="Proteomes" id="UP000313231">
    <property type="component" value="Unassembled WGS sequence"/>
</dbReference>
<evidence type="ECO:0000256" key="2">
    <source>
        <dbReference type="SAM" id="Phobius"/>
    </source>
</evidence>
<dbReference type="PANTHER" id="PTHR43156">
    <property type="entry name" value="STAGE II SPORULATION PROTEIN E-RELATED"/>
    <property type="match status" value="1"/>
</dbReference>
<dbReference type="InterPro" id="IPR001932">
    <property type="entry name" value="PPM-type_phosphatase-like_dom"/>
</dbReference>
<protein>
    <submittedName>
        <fullName evidence="4">Serine/threonine-protein phosphatase</fullName>
    </submittedName>
</protein>
<proteinExistence type="predicted"/>
<dbReference type="Gene3D" id="3.60.40.10">
    <property type="entry name" value="PPM-type phosphatase domain"/>
    <property type="match status" value="1"/>
</dbReference>
<feature type="transmembrane region" description="Helical" evidence="2">
    <location>
        <begin position="58"/>
        <end position="86"/>
    </location>
</feature>
<accession>A0A5C4VXA8</accession>
<organism evidence="4 5">
    <name type="scientific">Nocardioides albidus</name>
    <dbReference type="NCBI Taxonomy" id="1517589"/>
    <lineage>
        <taxon>Bacteria</taxon>
        <taxon>Bacillati</taxon>
        <taxon>Actinomycetota</taxon>
        <taxon>Actinomycetes</taxon>
        <taxon>Propionibacteriales</taxon>
        <taxon>Nocardioidaceae</taxon>
        <taxon>Nocardioides</taxon>
    </lineage>
</organism>
<dbReference type="InterPro" id="IPR036457">
    <property type="entry name" value="PPM-type-like_dom_sf"/>
</dbReference>
<dbReference type="Pfam" id="PF07228">
    <property type="entry name" value="SpoIIE"/>
    <property type="match status" value="1"/>
</dbReference>
<dbReference type="EMBL" id="VDMP01000023">
    <property type="protein sequence ID" value="TNM40510.1"/>
    <property type="molecule type" value="Genomic_DNA"/>
</dbReference>
<sequence>MRALPAHPSYDGQPVPGGPVIAAGRRWALTDTGIAVALGVFAAAVLVGIWFQPADVPINLIFLPLVLGILFLSSRVLPVFAGYILLTLTIAGMLQEEYTPRVATALGVMATVSVLVIVLSLRRGQLGVGAMRGQSMLVDLRDRILAQGEIPPLPKGWLVESALSSAGGSPFAGDFIVVTAREWGRRVELVVVDVSGKGEAAGTRALQLSGAMGGLVAALPPQQFFPAANDYLLQRAWEEGFATAVHVSVDLDTGEFELRSAGHPPAVQREAGSGRWRPLRPDGPVLGIVEDAEFTCHRGRLAPGDSLLLYTDGMVEEPRRDIDIGIDHMMGQAESLLRGSWDGLARRLVAAVGSPDDDRALLVVHRRP</sequence>
<keyword evidence="2" id="KW-1133">Transmembrane helix</keyword>
<dbReference type="SUPFAM" id="SSF81606">
    <property type="entry name" value="PP2C-like"/>
    <property type="match status" value="1"/>
</dbReference>
<reference evidence="4 5" key="1">
    <citation type="journal article" date="2016" name="Int. J. Syst. Evol. Microbiol.">
        <title>Nocardioides albidus sp. nov., an actinobacterium isolated from garden soil.</title>
        <authorList>
            <person name="Singh H."/>
            <person name="Du J."/>
            <person name="Trinh H."/>
            <person name="Won K."/>
            <person name="Yang J.E."/>
            <person name="Yin C."/>
            <person name="Kook M."/>
            <person name="Yi T.H."/>
        </authorList>
    </citation>
    <scope>NUCLEOTIDE SEQUENCE [LARGE SCALE GENOMIC DNA]</scope>
    <source>
        <strain evidence="4 5">CCTCC AB 2015297</strain>
    </source>
</reference>
<dbReference type="GO" id="GO:0016791">
    <property type="term" value="F:phosphatase activity"/>
    <property type="evidence" value="ECO:0007669"/>
    <property type="project" value="TreeGrafter"/>
</dbReference>
<dbReference type="InterPro" id="IPR052016">
    <property type="entry name" value="Bact_Sigma-Reg"/>
</dbReference>
<dbReference type="RefSeq" id="WP_139622856.1">
    <property type="nucleotide sequence ID" value="NZ_VDMP01000023.1"/>
</dbReference>
<name>A0A5C4VXA8_9ACTN</name>
<keyword evidence="2" id="KW-0472">Membrane</keyword>